<feature type="non-terminal residue" evidence="1">
    <location>
        <position position="1"/>
    </location>
</feature>
<name>A0A1H8KUQ2_9RHOB</name>
<accession>A0A1H8KUQ2</accession>
<dbReference type="AlphaFoldDB" id="A0A1H8KUQ2"/>
<gene>
    <name evidence="1" type="ORF">SAMN04489859_10251</name>
</gene>
<sequence length="247" mass="27093">TFAYLLAPIVNLPAGRAVLARSICDRHPGHHALRRDPRPLCLRPPPTTAWPPDHLKPRDPDAYRAVQLDAHFAVSLQIQNLRCTCPAENEGINSKMAGGDRRRAYDHITLVIVESDHRVPTLWAELNVETVAQAVEALRVREGVPYESSIGRWPNDTQKEYLSSDAIAEWATANGVQAVVWTALLPGMKGNRGSIPTLDELTVHLAKLEGSALSKAKIYIANAPSQIATPYRQDLAKACETSSSDTL</sequence>
<organism evidence="1 2">
    <name type="scientific">Paracoccus alcaliphilus</name>
    <dbReference type="NCBI Taxonomy" id="34002"/>
    <lineage>
        <taxon>Bacteria</taxon>
        <taxon>Pseudomonadati</taxon>
        <taxon>Pseudomonadota</taxon>
        <taxon>Alphaproteobacteria</taxon>
        <taxon>Rhodobacterales</taxon>
        <taxon>Paracoccaceae</taxon>
        <taxon>Paracoccus</taxon>
    </lineage>
</organism>
<evidence type="ECO:0000313" key="1">
    <source>
        <dbReference type="EMBL" id="SEN96624.1"/>
    </source>
</evidence>
<dbReference type="EMBL" id="FODE01000025">
    <property type="protein sequence ID" value="SEN96624.1"/>
    <property type="molecule type" value="Genomic_DNA"/>
</dbReference>
<evidence type="ECO:0000313" key="2">
    <source>
        <dbReference type="Proteomes" id="UP000199054"/>
    </source>
</evidence>
<protein>
    <submittedName>
        <fullName evidence="1">Uncharacterized protein</fullName>
    </submittedName>
</protein>
<dbReference type="Proteomes" id="UP000199054">
    <property type="component" value="Unassembled WGS sequence"/>
</dbReference>
<keyword evidence="2" id="KW-1185">Reference proteome</keyword>
<proteinExistence type="predicted"/>
<reference evidence="1 2" key="1">
    <citation type="submission" date="2016-10" db="EMBL/GenBank/DDBJ databases">
        <authorList>
            <person name="de Groot N.N."/>
        </authorList>
    </citation>
    <scope>NUCLEOTIDE SEQUENCE [LARGE SCALE GENOMIC DNA]</scope>
    <source>
        <strain evidence="1 2">DSM 8512</strain>
    </source>
</reference>